<organism evidence="5 6">
    <name type="scientific">Geomonas subterranea</name>
    <dbReference type="NCBI Taxonomy" id="2847989"/>
    <lineage>
        <taxon>Bacteria</taxon>
        <taxon>Pseudomonadati</taxon>
        <taxon>Thermodesulfobacteriota</taxon>
        <taxon>Desulfuromonadia</taxon>
        <taxon>Geobacterales</taxon>
        <taxon>Geobacteraceae</taxon>
        <taxon>Geomonas</taxon>
    </lineage>
</organism>
<name>A0ABX8LQ13_9BACT</name>
<evidence type="ECO:0000259" key="4">
    <source>
        <dbReference type="PROSITE" id="PS51736"/>
    </source>
</evidence>
<feature type="domain" description="Resolvase/invertase-type recombinase catalytic" evidence="4">
    <location>
        <begin position="2"/>
        <end position="138"/>
    </location>
</feature>
<dbReference type="InterPro" id="IPR050639">
    <property type="entry name" value="SSR_resolvase"/>
</dbReference>
<feature type="active site" description="O-(5'-phospho-DNA)-serine intermediate" evidence="3">
    <location>
        <position position="10"/>
    </location>
</feature>
<evidence type="ECO:0000313" key="6">
    <source>
        <dbReference type="Proteomes" id="UP000683559"/>
    </source>
</evidence>
<reference evidence="5 6" key="1">
    <citation type="submission" date="2021-06" db="EMBL/GenBank/DDBJ databases">
        <title>Gemonas diversity in paddy soil.</title>
        <authorList>
            <person name="Liu G."/>
        </authorList>
    </citation>
    <scope>NUCLEOTIDE SEQUENCE [LARGE SCALE GENOMIC DNA]</scope>
    <source>
        <strain evidence="5 6">RG2</strain>
    </source>
</reference>
<dbReference type="CDD" id="cd00338">
    <property type="entry name" value="Ser_Recombinase"/>
    <property type="match status" value="1"/>
</dbReference>
<dbReference type="Proteomes" id="UP000683559">
    <property type="component" value="Chromosome"/>
</dbReference>
<keyword evidence="2" id="KW-0233">DNA recombination</keyword>
<keyword evidence="6" id="KW-1185">Reference proteome</keyword>
<dbReference type="PROSITE" id="PS51736">
    <property type="entry name" value="RECOMBINASES_3"/>
    <property type="match status" value="1"/>
</dbReference>
<dbReference type="RefSeq" id="WP_217289345.1">
    <property type="nucleotide sequence ID" value="NZ_CP077683.1"/>
</dbReference>
<accession>A0ABX8LQ13</accession>
<evidence type="ECO:0000256" key="3">
    <source>
        <dbReference type="PROSITE-ProRule" id="PRU10137"/>
    </source>
</evidence>
<dbReference type="SMART" id="SM00857">
    <property type="entry name" value="Resolvase"/>
    <property type="match status" value="1"/>
</dbReference>
<evidence type="ECO:0000313" key="5">
    <source>
        <dbReference type="EMBL" id="QXE92800.1"/>
    </source>
</evidence>
<dbReference type="PANTHER" id="PTHR30461">
    <property type="entry name" value="DNA-INVERTASE FROM LAMBDOID PROPHAGE"/>
    <property type="match status" value="1"/>
</dbReference>
<protein>
    <submittedName>
        <fullName evidence="5">Recombinase family protein</fullName>
    </submittedName>
</protein>
<evidence type="ECO:0000256" key="1">
    <source>
        <dbReference type="ARBA" id="ARBA00023125"/>
    </source>
</evidence>
<dbReference type="Pfam" id="PF00239">
    <property type="entry name" value="Resolvase"/>
    <property type="match status" value="1"/>
</dbReference>
<dbReference type="EMBL" id="CP077683">
    <property type="protein sequence ID" value="QXE92800.1"/>
    <property type="molecule type" value="Genomic_DNA"/>
</dbReference>
<proteinExistence type="predicted"/>
<dbReference type="InterPro" id="IPR006119">
    <property type="entry name" value="Resolv_N"/>
</dbReference>
<evidence type="ECO:0000256" key="2">
    <source>
        <dbReference type="ARBA" id="ARBA00023172"/>
    </source>
</evidence>
<sequence length="230" mass="24796">MKWVGYCRVSSKKQGKSGLGLAAQQKMITDYVTATGGELVETFVEVESGKIDERPELQRAIRTAELVGGRVLVGKLDRLSRDLHFITHLQKTKVDFVVCDLPNCDSFTIHIYGALAQRERELISARTKAGLAAAKARGVKLGSDNLKYADMDAARAKGVESVKAMADDFASKVKPMVTALRAQGATLREIAIHLDRAGVKTARGGRWTATAVKNVLARQVNGSGAQQGSV</sequence>
<dbReference type="PROSITE" id="PS00397">
    <property type="entry name" value="RECOMBINASES_1"/>
    <property type="match status" value="1"/>
</dbReference>
<dbReference type="InterPro" id="IPR006118">
    <property type="entry name" value="Recombinase_CS"/>
</dbReference>
<dbReference type="PANTHER" id="PTHR30461:SF2">
    <property type="entry name" value="SERINE RECOMBINASE PINE-RELATED"/>
    <property type="match status" value="1"/>
</dbReference>
<keyword evidence="1" id="KW-0238">DNA-binding</keyword>
<gene>
    <name evidence="5" type="ORF">KP001_09890</name>
</gene>